<proteinExistence type="predicted"/>
<evidence type="ECO:0000313" key="2">
    <source>
        <dbReference type="EMBL" id="KAK1292966.1"/>
    </source>
</evidence>
<feature type="compositionally biased region" description="Basic residues" evidence="1">
    <location>
        <begin position="164"/>
        <end position="179"/>
    </location>
</feature>
<organism evidence="2 3">
    <name type="scientific">Acorus calamus</name>
    <name type="common">Sweet flag</name>
    <dbReference type="NCBI Taxonomy" id="4465"/>
    <lineage>
        <taxon>Eukaryota</taxon>
        <taxon>Viridiplantae</taxon>
        <taxon>Streptophyta</taxon>
        <taxon>Embryophyta</taxon>
        <taxon>Tracheophyta</taxon>
        <taxon>Spermatophyta</taxon>
        <taxon>Magnoliopsida</taxon>
        <taxon>Liliopsida</taxon>
        <taxon>Acoraceae</taxon>
        <taxon>Acorus</taxon>
    </lineage>
</organism>
<feature type="compositionally biased region" description="Basic and acidic residues" evidence="1">
    <location>
        <begin position="190"/>
        <end position="199"/>
    </location>
</feature>
<keyword evidence="3" id="KW-1185">Reference proteome</keyword>
<dbReference type="Proteomes" id="UP001180020">
    <property type="component" value="Unassembled WGS sequence"/>
</dbReference>
<protein>
    <submittedName>
        <fullName evidence="2">Uncharacterized protein</fullName>
    </submittedName>
</protein>
<name>A0AAV9CWR8_ACOCL</name>
<feature type="region of interest" description="Disordered" evidence="1">
    <location>
        <begin position="1"/>
        <end position="82"/>
    </location>
</feature>
<gene>
    <name evidence="2" type="ORF">QJS10_CPB17g00696</name>
</gene>
<evidence type="ECO:0000256" key="1">
    <source>
        <dbReference type="SAM" id="MobiDB-lite"/>
    </source>
</evidence>
<reference evidence="2" key="2">
    <citation type="submission" date="2023-06" db="EMBL/GenBank/DDBJ databases">
        <authorList>
            <person name="Ma L."/>
            <person name="Liu K.-W."/>
            <person name="Li Z."/>
            <person name="Hsiao Y.-Y."/>
            <person name="Qi Y."/>
            <person name="Fu T."/>
            <person name="Tang G."/>
            <person name="Zhang D."/>
            <person name="Sun W.-H."/>
            <person name="Liu D.-K."/>
            <person name="Li Y."/>
            <person name="Chen G.-Z."/>
            <person name="Liu X.-D."/>
            <person name="Liao X.-Y."/>
            <person name="Jiang Y.-T."/>
            <person name="Yu X."/>
            <person name="Hao Y."/>
            <person name="Huang J."/>
            <person name="Zhao X.-W."/>
            <person name="Ke S."/>
            <person name="Chen Y.-Y."/>
            <person name="Wu W.-L."/>
            <person name="Hsu J.-L."/>
            <person name="Lin Y.-F."/>
            <person name="Huang M.-D."/>
            <person name="Li C.-Y."/>
            <person name="Huang L."/>
            <person name="Wang Z.-W."/>
            <person name="Zhao X."/>
            <person name="Zhong W.-Y."/>
            <person name="Peng D.-H."/>
            <person name="Ahmad S."/>
            <person name="Lan S."/>
            <person name="Zhang J.-S."/>
            <person name="Tsai W.-C."/>
            <person name="Van De Peer Y."/>
            <person name="Liu Z.-J."/>
        </authorList>
    </citation>
    <scope>NUCLEOTIDE SEQUENCE</scope>
    <source>
        <strain evidence="2">CP</strain>
        <tissue evidence="2">Leaves</tissue>
    </source>
</reference>
<dbReference type="EMBL" id="JAUJYO010000017">
    <property type="protein sequence ID" value="KAK1292966.1"/>
    <property type="molecule type" value="Genomic_DNA"/>
</dbReference>
<comment type="caution">
    <text evidence="2">The sequence shown here is derived from an EMBL/GenBank/DDBJ whole genome shotgun (WGS) entry which is preliminary data.</text>
</comment>
<feature type="region of interest" description="Disordered" evidence="1">
    <location>
        <begin position="141"/>
        <end position="225"/>
    </location>
</feature>
<feature type="compositionally biased region" description="Basic and acidic residues" evidence="1">
    <location>
        <begin position="62"/>
        <end position="71"/>
    </location>
</feature>
<feature type="region of interest" description="Disordered" evidence="1">
    <location>
        <begin position="99"/>
        <end position="123"/>
    </location>
</feature>
<sequence length="225" mass="23975">MSDGMKQGTNKPGGVQKNGSNAKNKFEALKDNSESGTSTQEPLEQKKTLLPPQEVLTLPKEVSQEGSKEDSQEVSPPQVLEVDSVTIEAQAASPWEIVQRSSGETPMLPIGACGNTRTSTSQDLAGIPSIEGRVMDTNCPSIIEGSRQLPEDVAPLEVSQPGGSKKHKQPHNKQKHGPGSKKGNNNGSDLIKDFFKDLAESNPSPKRSGSIPPVKGPYSKGARRV</sequence>
<reference evidence="2" key="1">
    <citation type="journal article" date="2023" name="Nat. Commun.">
        <title>Diploid and tetraploid genomes of Acorus and the evolution of monocots.</title>
        <authorList>
            <person name="Ma L."/>
            <person name="Liu K.W."/>
            <person name="Li Z."/>
            <person name="Hsiao Y.Y."/>
            <person name="Qi Y."/>
            <person name="Fu T."/>
            <person name="Tang G.D."/>
            <person name="Zhang D."/>
            <person name="Sun W.H."/>
            <person name="Liu D.K."/>
            <person name="Li Y."/>
            <person name="Chen G.Z."/>
            <person name="Liu X.D."/>
            <person name="Liao X.Y."/>
            <person name="Jiang Y.T."/>
            <person name="Yu X."/>
            <person name="Hao Y."/>
            <person name="Huang J."/>
            <person name="Zhao X.W."/>
            <person name="Ke S."/>
            <person name="Chen Y.Y."/>
            <person name="Wu W.L."/>
            <person name="Hsu J.L."/>
            <person name="Lin Y.F."/>
            <person name="Huang M.D."/>
            <person name="Li C.Y."/>
            <person name="Huang L."/>
            <person name="Wang Z.W."/>
            <person name="Zhao X."/>
            <person name="Zhong W.Y."/>
            <person name="Peng D.H."/>
            <person name="Ahmad S."/>
            <person name="Lan S."/>
            <person name="Zhang J.S."/>
            <person name="Tsai W.C."/>
            <person name="Van de Peer Y."/>
            <person name="Liu Z.J."/>
        </authorList>
    </citation>
    <scope>NUCLEOTIDE SEQUENCE</scope>
    <source>
        <strain evidence="2">CP</strain>
    </source>
</reference>
<feature type="compositionally biased region" description="Basic and acidic residues" evidence="1">
    <location>
        <begin position="24"/>
        <end position="33"/>
    </location>
</feature>
<evidence type="ECO:0000313" key="3">
    <source>
        <dbReference type="Proteomes" id="UP001180020"/>
    </source>
</evidence>
<dbReference type="AlphaFoldDB" id="A0AAV9CWR8"/>
<accession>A0AAV9CWR8</accession>